<proteinExistence type="inferred from homology"/>
<comment type="similarity">
    <text evidence="1">Belongs to the PGI/PMI family.</text>
</comment>
<dbReference type="NCBIfam" id="TIGR02128">
    <property type="entry name" value="G6PI_arch"/>
    <property type="match status" value="1"/>
</dbReference>
<dbReference type="InterPro" id="IPR046348">
    <property type="entry name" value="SIS_dom_sf"/>
</dbReference>
<feature type="domain" description="SIS" evidence="3">
    <location>
        <begin position="20"/>
        <end position="151"/>
    </location>
</feature>
<organism evidence="4 5">
    <name type="scientific">Candidatus Taylorbacteria bacterium RIFCSPLOWO2_12_FULL_43_20</name>
    <dbReference type="NCBI Taxonomy" id="1802332"/>
    <lineage>
        <taxon>Bacteria</taxon>
        <taxon>Candidatus Tayloriibacteriota</taxon>
    </lineage>
</organism>
<dbReference type="InterPro" id="IPR019490">
    <property type="entry name" value="Glu6P/Mann6P_isomerase_C"/>
</dbReference>
<dbReference type="GO" id="GO:0005975">
    <property type="term" value="P:carbohydrate metabolic process"/>
    <property type="evidence" value="ECO:0007669"/>
    <property type="project" value="InterPro"/>
</dbReference>
<dbReference type="Proteomes" id="UP000177269">
    <property type="component" value="Unassembled WGS sequence"/>
</dbReference>
<evidence type="ECO:0000256" key="1">
    <source>
        <dbReference type="ARBA" id="ARBA00010523"/>
    </source>
</evidence>
<name>A0A1G2P1N7_9BACT</name>
<sequence>MDEAIINFPAQFAYEPEIENEAKLKACDSFILAGMGGSHLAAGILKTVLADLDLSIHRDYGLPEINKKKQKHELLIAASYSGNTEEVVDFMEKAIENKLNIAAVATGGKLLDIAEQNEIPFIKLPDTGIQPRSALGYATKAIAKLINNGELMDKFRQLKEKIDVKKNQEEGKKLAVNLIGKIPVIYSSLKNESVSYNWKIKFNETGKIPAFYNVFPELNHNEMIGFDWNEKSKDLSAKFHFIFLKDSGDHPRIARRMDVCEKLFESKGFPVTAITMFGEEILDKIFNSLVLADWTAYYIALQNGADPEQVPMVEEFKKML</sequence>
<accession>A0A1G2P1N7</accession>
<dbReference type="CDD" id="cd05637">
    <property type="entry name" value="SIS_PGI_PMI_2"/>
    <property type="match status" value="1"/>
</dbReference>
<dbReference type="GO" id="GO:0004476">
    <property type="term" value="F:mannose-6-phosphate isomerase activity"/>
    <property type="evidence" value="ECO:0007669"/>
    <property type="project" value="InterPro"/>
</dbReference>
<dbReference type="GO" id="GO:0097367">
    <property type="term" value="F:carbohydrate derivative binding"/>
    <property type="evidence" value="ECO:0007669"/>
    <property type="project" value="InterPro"/>
</dbReference>
<keyword evidence="2 4" id="KW-0413">Isomerase</keyword>
<reference evidence="4 5" key="1">
    <citation type="journal article" date="2016" name="Nat. Commun.">
        <title>Thousands of microbial genomes shed light on interconnected biogeochemical processes in an aquifer system.</title>
        <authorList>
            <person name="Anantharaman K."/>
            <person name="Brown C.T."/>
            <person name="Hug L.A."/>
            <person name="Sharon I."/>
            <person name="Castelle C.J."/>
            <person name="Probst A.J."/>
            <person name="Thomas B.C."/>
            <person name="Singh A."/>
            <person name="Wilkins M.J."/>
            <person name="Karaoz U."/>
            <person name="Brodie E.L."/>
            <person name="Williams K.H."/>
            <person name="Hubbard S.S."/>
            <person name="Banfield J.F."/>
        </authorList>
    </citation>
    <scope>NUCLEOTIDE SEQUENCE [LARGE SCALE GENOMIC DNA]</scope>
</reference>
<evidence type="ECO:0000313" key="5">
    <source>
        <dbReference type="Proteomes" id="UP000177269"/>
    </source>
</evidence>
<dbReference type="Pfam" id="PF10432">
    <property type="entry name" value="bact-PGI_C"/>
    <property type="match status" value="1"/>
</dbReference>
<dbReference type="PROSITE" id="PS51464">
    <property type="entry name" value="SIS"/>
    <property type="match status" value="1"/>
</dbReference>
<gene>
    <name evidence="4" type="ORF">A3G52_03600</name>
</gene>
<comment type="caution">
    <text evidence="4">The sequence shown here is derived from an EMBL/GenBank/DDBJ whole genome shotgun (WGS) entry which is preliminary data.</text>
</comment>
<dbReference type="SUPFAM" id="SSF53697">
    <property type="entry name" value="SIS domain"/>
    <property type="match status" value="1"/>
</dbReference>
<dbReference type="GO" id="GO:0004347">
    <property type="term" value="F:glucose-6-phosphate isomerase activity"/>
    <property type="evidence" value="ECO:0007669"/>
    <property type="project" value="InterPro"/>
</dbReference>
<dbReference type="Gene3D" id="3.40.50.10490">
    <property type="entry name" value="Glucose-6-phosphate isomerase like protein, domain 1"/>
    <property type="match status" value="2"/>
</dbReference>
<dbReference type="GO" id="GO:1901135">
    <property type="term" value="P:carbohydrate derivative metabolic process"/>
    <property type="evidence" value="ECO:0007669"/>
    <property type="project" value="InterPro"/>
</dbReference>
<dbReference type="InterPro" id="IPR001347">
    <property type="entry name" value="SIS_dom"/>
</dbReference>
<evidence type="ECO:0000313" key="4">
    <source>
        <dbReference type="EMBL" id="OHA42244.1"/>
    </source>
</evidence>
<evidence type="ECO:0000256" key="2">
    <source>
        <dbReference type="ARBA" id="ARBA00023235"/>
    </source>
</evidence>
<protein>
    <submittedName>
        <fullName evidence="4">Bifunctional phosphoglucose/phosphomannose isomerase</fullName>
    </submittedName>
</protein>
<evidence type="ECO:0000259" key="3">
    <source>
        <dbReference type="PROSITE" id="PS51464"/>
    </source>
</evidence>
<dbReference type="AlphaFoldDB" id="A0A1G2P1N7"/>
<dbReference type="EMBL" id="MHSK01000016">
    <property type="protein sequence ID" value="OHA42244.1"/>
    <property type="molecule type" value="Genomic_DNA"/>
</dbReference>